<dbReference type="GO" id="GO:0003677">
    <property type="term" value="F:DNA binding"/>
    <property type="evidence" value="ECO:0007669"/>
    <property type="project" value="UniProtKB-KW"/>
</dbReference>
<dbReference type="Pfam" id="PF02082">
    <property type="entry name" value="Rrf2"/>
    <property type="match status" value="1"/>
</dbReference>
<evidence type="ECO:0000256" key="1">
    <source>
        <dbReference type="ARBA" id="ARBA00023125"/>
    </source>
</evidence>
<evidence type="ECO:0000256" key="2">
    <source>
        <dbReference type="SAM" id="MobiDB-lite"/>
    </source>
</evidence>
<dbReference type="Proteomes" id="UP001302719">
    <property type="component" value="Chromosome"/>
</dbReference>
<dbReference type="InterPro" id="IPR000944">
    <property type="entry name" value="Tscrpt_reg_Rrf2"/>
</dbReference>
<dbReference type="KEGG" id="nall:PP769_15440"/>
<protein>
    <submittedName>
        <fullName evidence="3">Rrf2 family transcriptional regulator</fullName>
    </submittedName>
</protein>
<dbReference type="NCBIfam" id="TIGR00738">
    <property type="entry name" value="rrf2_super"/>
    <property type="match status" value="1"/>
</dbReference>
<dbReference type="GO" id="GO:0005829">
    <property type="term" value="C:cytosol"/>
    <property type="evidence" value="ECO:0007669"/>
    <property type="project" value="TreeGrafter"/>
</dbReference>
<dbReference type="Gene3D" id="1.10.10.10">
    <property type="entry name" value="Winged helix-like DNA-binding domain superfamily/Winged helix DNA-binding domain"/>
    <property type="match status" value="1"/>
</dbReference>
<dbReference type="InterPro" id="IPR036388">
    <property type="entry name" value="WH-like_DNA-bd_sf"/>
</dbReference>
<dbReference type="RefSeq" id="WP_312641724.1">
    <property type="nucleotide sequence ID" value="NZ_CP116967.1"/>
</dbReference>
<proteinExistence type="predicted"/>
<gene>
    <name evidence="3" type="ORF">PP769_15440</name>
</gene>
<reference evidence="3 4" key="1">
    <citation type="submission" date="2023-01" db="EMBL/GenBank/DDBJ databases">
        <title>Cultivation and genomic characterization of new, ubiquitous marine nitrite-oxidizing bacteria from the Nitrospirales.</title>
        <authorList>
            <person name="Mueller A.J."/>
            <person name="Daebeler A."/>
            <person name="Herbold C.W."/>
            <person name="Kirkegaard R.H."/>
            <person name="Daims H."/>
        </authorList>
    </citation>
    <scope>NUCLEOTIDE SEQUENCE [LARGE SCALE GENOMIC DNA]</scope>
    <source>
        <strain evidence="3 4">VA</strain>
    </source>
</reference>
<feature type="compositionally biased region" description="Basic residues" evidence="2">
    <location>
        <begin position="158"/>
        <end position="169"/>
    </location>
</feature>
<feature type="region of interest" description="Disordered" evidence="2">
    <location>
        <begin position="143"/>
        <end position="169"/>
    </location>
</feature>
<dbReference type="PROSITE" id="PS01332">
    <property type="entry name" value="HTH_RRF2_1"/>
    <property type="match status" value="1"/>
</dbReference>
<name>A0AA96GC85_9BACT</name>
<dbReference type="AlphaFoldDB" id="A0AA96GC85"/>
<dbReference type="PANTHER" id="PTHR33221:SF5">
    <property type="entry name" value="HTH-TYPE TRANSCRIPTIONAL REGULATOR ISCR"/>
    <property type="match status" value="1"/>
</dbReference>
<keyword evidence="1" id="KW-0238">DNA-binding</keyword>
<evidence type="ECO:0000313" key="3">
    <source>
        <dbReference type="EMBL" id="WNM57350.1"/>
    </source>
</evidence>
<organism evidence="3 4">
    <name type="scientific">Candidatus Nitrospira allomarina</name>
    <dbReference type="NCBI Taxonomy" id="3020900"/>
    <lineage>
        <taxon>Bacteria</taxon>
        <taxon>Pseudomonadati</taxon>
        <taxon>Nitrospirota</taxon>
        <taxon>Nitrospiria</taxon>
        <taxon>Nitrospirales</taxon>
        <taxon>Nitrospiraceae</taxon>
        <taxon>Nitrospira</taxon>
    </lineage>
</organism>
<dbReference type="InterPro" id="IPR036390">
    <property type="entry name" value="WH_DNA-bd_sf"/>
</dbReference>
<dbReference type="EMBL" id="CP116967">
    <property type="protein sequence ID" value="WNM57350.1"/>
    <property type="molecule type" value="Genomic_DNA"/>
</dbReference>
<accession>A0AA96GC85</accession>
<dbReference type="InterPro" id="IPR030489">
    <property type="entry name" value="TR_Rrf2-type_CS"/>
</dbReference>
<sequence>MRFSKKSEYALRAMMELTQEFGKGLVQRKSLAARQNIPLGFLEMILLSLKNAGLIGSRRGTHGGVYLIKSPREVTLGQIIRLLDGPLAPIACVSQTAYQKCQDCPHAATTTCPIQRIMLDVRNAIASVLDHYTLEDFVFPQPGGGVPNMKTQPVPGGRQKKKKSSEHSS</sequence>
<dbReference type="SUPFAM" id="SSF46785">
    <property type="entry name" value="Winged helix' DNA-binding domain"/>
    <property type="match status" value="1"/>
</dbReference>
<dbReference type="PROSITE" id="PS51197">
    <property type="entry name" value="HTH_RRF2_2"/>
    <property type="match status" value="1"/>
</dbReference>
<evidence type="ECO:0000313" key="4">
    <source>
        <dbReference type="Proteomes" id="UP001302719"/>
    </source>
</evidence>
<keyword evidence="4" id="KW-1185">Reference proteome</keyword>
<dbReference type="PANTHER" id="PTHR33221">
    <property type="entry name" value="WINGED HELIX-TURN-HELIX TRANSCRIPTIONAL REGULATOR, RRF2 FAMILY"/>
    <property type="match status" value="1"/>
</dbReference>
<dbReference type="GO" id="GO:0003700">
    <property type="term" value="F:DNA-binding transcription factor activity"/>
    <property type="evidence" value="ECO:0007669"/>
    <property type="project" value="TreeGrafter"/>
</dbReference>